<name>A0A2I2GQK6_9EURO</name>
<organism evidence="1 2">
    <name type="scientific">Aspergillus steynii IBT 23096</name>
    <dbReference type="NCBI Taxonomy" id="1392250"/>
    <lineage>
        <taxon>Eukaryota</taxon>
        <taxon>Fungi</taxon>
        <taxon>Dikarya</taxon>
        <taxon>Ascomycota</taxon>
        <taxon>Pezizomycotina</taxon>
        <taxon>Eurotiomycetes</taxon>
        <taxon>Eurotiomycetidae</taxon>
        <taxon>Eurotiales</taxon>
        <taxon>Aspergillaceae</taxon>
        <taxon>Aspergillus</taxon>
        <taxon>Aspergillus subgen. Circumdati</taxon>
    </lineage>
</organism>
<protein>
    <submittedName>
        <fullName evidence="1">Uncharacterized protein</fullName>
    </submittedName>
</protein>
<keyword evidence="2" id="KW-1185">Reference proteome</keyword>
<dbReference type="GeneID" id="36551086"/>
<comment type="caution">
    <text evidence="1">The sequence shown here is derived from an EMBL/GenBank/DDBJ whole genome shotgun (WGS) entry which is preliminary data.</text>
</comment>
<dbReference type="Proteomes" id="UP000234275">
    <property type="component" value="Unassembled WGS sequence"/>
</dbReference>
<sequence>MIATWDEVILSLLSGMMFNLRVAHSLFLTWSVEPLGPNCPKKGTRPASLITAYQGNLVPLTAREGNKEENVGKAPRNAAIGLQRDQIRRGTALCRPSQREGWRFHRKVVSYQVLQSWHQCAPEQEFSVASETSAGVSRSDC</sequence>
<dbReference type="EMBL" id="MSFO01000001">
    <property type="protein sequence ID" value="PLB55150.1"/>
    <property type="molecule type" value="Genomic_DNA"/>
</dbReference>
<accession>A0A2I2GQK6</accession>
<dbReference type="VEuPathDB" id="FungiDB:P170DRAFT_33911"/>
<evidence type="ECO:0000313" key="1">
    <source>
        <dbReference type="EMBL" id="PLB55150.1"/>
    </source>
</evidence>
<dbReference type="RefSeq" id="XP_024710452.1">
    <property type="nucleotide sequence ID" value="XM_024843386.1"/>
</dbReference>
<reference evidence="1 2" key="1">
    <citation type="submission" date="2016-12" db="EMBL/GenBank/DDBJ databases">
        <title>The genomes of Aspergillus section Nigri reveals drivers in fungal speciation.</title>
        <authorList>
            <consortium name="DOE Joint Genome Institute"/>
            <person name="Vesth T.C."/>
            <person name="Nybo J."/>
            <person name="Theobald S."/>
            <person name="Brandl J."/>
            <person name="Frisvad J.C."/>
            <person name="Nielsen K.F."/>
            <person name="Lyhne E.K."/>
            <person name="Kogle M.E."/>
            <person name="Kuo A."/>
            <person name="Riley R."/>
            <person name="Clum A."/>
            <person name="Nolan M."/>
            <person name="Lipzen A."/>
            <person name="Salamov A."/>
            <person name="Henrissat B."/>
            <person name="Wiebenga A."/>
            <person name="De Vries R.P."/>
            <person name="Grigoriev I.V."/>
            <person name="Mortensen U.H."/>
            <person name="Andersen M.R."/>
            <person name="Baker S.E."/>
        </authorList>
    </citation>
    <scope>NUCLEOTIDE SEQUENCE [LARGE SCALE GENOMIC DNA]</scope>
    <source>
        <strain evidence="1 2">IBT 23096</strain>
    </source>
</reference>
<dbReference type="AlphaFoldDB" id="A0A2I2GQK6"/>
<evidence type="ECO:0000313" key="2">
    <source>
        <dbReference type="Proteomes" id="UP000234275"/>
    </source>
</evidence>
<proteinExistence type="predicted"/>
<gene>
    <name evidence="1" type="ORF">P170DRAFT_33911</name>
</gene>